<dbReference type="RefSeq" id="WP_214158578.1">
    <property type="nucleotide sequence ID" value="NZ_JAHBAY010000011.1"/>
</dbReference>
<proteinExistence type="predicted"/>
<keyword evidence="2" id="KW-1185">Reference proteome</keyword>
<protein>
    <submittedName>
        <fullName evidence="1">Uncharacterized protein</fullName>
    </submittedName>
</protein>
<sequence length="65" mass="6983">MGALMVSEGRWIKIALVAAVAIMLGTTMMVTAQRARTDAVDLDQTSDQCALPIEERVGGWFCPAD</sequence>
<dbReference type="EMBL" id="JAHBAY010000011">
    <property type="protein sequence ID" value="MBT0772200.1"/>
    <property type="molecule type" value="Genomic_DNA"/>
</dbReference>
<evidence type="ECO:0000313" key="1">
    <source>
        <dbReference type="EMBL" id="MBT0772200.1"/>
    </source>
</evidence>
<evidence type="ECO:0000313" key="2">
    <source>
        <dbReference type="Proteomes" id="UP001197247"/>
    </source>
</evidence>
<reference evidence="1 2" key="1">
    <citation type="submission" date="2021-05" db="EMBL/GenBank/DDBJ databases">
        <title>Kineosporia and Streptomyces sp. nov. two new marine actinobacteria isolated from Coral.</title>
        <authorList>
            <person name="Buangrab K."/>
            <person name="Sutthacheep M."/>
            <person name="Yeemin T."/>
            <person name="Harunari E."/>
            <person name="Igarashi Y."/>
            <person name="Kanchanasin P."/>
            <person name="Tanasupawat S."/>
            <person name="Phongsopitanun W."/>
        </authorList>
    </citation>
    <scope>NUCLEOTIDE SEQUENCE [LARGE SCALE GENOMIC DNA]</scope>
    <source>
        <strain evidence="1 2">J2-2</strain>
    </source>
</reference>
<comment type="caution">
    <text evidence="1">The sequence shown here is derived from an EMBL/GenBank/DDBJ whole genome shotgun (WGS) entry which is preliminary data.</text>
</comment>
<gene>
    <name evidence="1" type="ORF">KIH74_24865</name>
</gene>
<organism evidence="1 2">
    <name type="scientific">Kineosporia corallincola</name>
    <dbReference type="NCBI Taxonomy" id="2835133"/>
    <lineage>
        <taxon>Bacteria</taxon>
        <taxon>Bacillati</taxon>
        <taxon>Actinomycetota</taxon>
        <taxon>Actinomycetes</taxon>
        <taxon>Kineosporiales</taxon>
        <taxon>Kineosporiaceae</taxon>
        <taxon>Kineosporia</taxon>
    </lineage>
</organism>
<accession>A0ABS5TM75</accession>
<dbReference type="Proteomes" id="UP001197247">
    <property type="component" value="Unassembled WGS sequence"/>
</dbReference>
<name>A0ABS5TM75_9ACTN</name>